<evidence type="ECO:0000256" key="4">
    <source>
        <dbReference type="ARBA" id="ARBA00023163"/>
    </source>
</evidence>
<protein>
    <recommendedName>
        <fullName evidence="7">Enhancer of polycomb-like protein</fullName>
    </recommendedName>
</protein>
<dbReference type="PhylomeDB" id="A0A061BE60"/>
<sequence length="695" mass="79617">MAAPASAGGRFRQRKISTKQTLQILKQSQISEVDNDDLQQRDLQEIETGVDKNEEDEVHLQKILKATGLTHTADTYIPTPDASKEWLEASKYYSGTFQHPESYIKSSCQMEDYSGTLYNMDEEDDEFLKPYNEQLAKDKKDQLTEDEFEIMMYNFEKTISDKQPFLVTDPTHILSLNEIKLALLQVDRSSVENVTQVLAEDLNVHPFITHFDAKLPKKPRQLKVLIELHGTSVYDHFKKRKIARAGNNITPILKFTGEDDNDAYICFRQRQFRQQRKTRRADVQSSEKLLKLFRELKATKDLNVLVAQRELLRLESIKTEHEIFELRCRVKTIKRELGITDSDEDLIAHKKKKLPPPVVQPAAAAVDVKEEKKKGLAKSSNNANIDRNKAVDGTLPDTPQQFQPYVKLPPSKIPDMELETVDRLLSSKELSMQKFVDEKLKKRKLAEAGFTNFTDDPYNPWLNITTPYQEILDSSHIPYSSIASSLFDVESFGYVPNAERYIEKGIAPNEGDVILINPETGKISKKSAPEKFNPFYTESALTSGTLMTLRNRVGRLGQTYIDRRGMVKIPDLTRDDFENEEEWDAFERKRDMAMFDSETHPSPLSEDPSCLNNISNDTQVIRFGSMLVSKSYETLRETVLQHRQHYIQRLRLQQQQMQQNQLAQQQAQQQGQQARKNSPLPPAAAQSGSIAKANA</sequence>
<keyword evidence="5 7" id="KW-0539">Nucleus</keyword>
<accession>A0A061BE60</accession>
<keyword evidence="3 7" id="KW-0805">Transcription regulation</keyword>
<evidence type="ECO:0000313" key="10">
    <source>
        <dbReference type="EMBL" id="CDR45252.1"/>
    </source>
</evidence>
<evidence type="ECO:0000256" key="3">
    <source>
        <dbReference type="ARBA" id="ARBA00023015"/>
    </source>
</evidence>
<name>A0A061BE60_CYBFA</name>
<proteinExistence type="inferred from homology"/>
<feature type="region of interest" description="Disordered" evidence="8">
    <location>
        <begin position="661"/>
        <end position="695"/>
    </location>
</feature>
<comment type="function">
    <text evidence="6">Component of the NuA4 histone acetyltransferase complex which is involved in transcriptional activation of selected genes principally by acetylation of nucleosomal histone H4 and H2A. The NuA4 complex is also involved in DNA repair. Involved in gene silencing by neighboring heterochromatin, blockage of the silencing spreading along the chromosome, and required for cell cycle progression through G2/M.</text>
</comment>
<feature type="domain" description="Enhancer of polycomb-like N-terminal" evidence="9">
    <location>
        <begin position="12"/>
        <end position="158"/>
    </location>
</feature>
<dbReference type="OrthoDB" id="435275at2759"/>
<dbReference type="EMBL" id="LK052902">
    <property type="protein sequence ID" value="CDR45252.1"/>
    <property type="molecule type" value="Genomic_DNA"/>
</dbReference>
<evidence type="ECO:0000256" key="2">
    <source>
        <dbReference type="ARBA" id="ARBA00008035"/>
    </source>
</evidence>
<dbReference type="VEuPathDB" id="FungiDB:BON22_1477"/>
<reference evidence="10" key="1">
    <citation type="journal article" date="2014" name="Genome Announc.">
        <title>Genome sequence of the yeast Cyberlindnera fabianii (Hansenula fabianii).</title>
        <authorList>
            <person name="Freel K.C."/>
            <person name="Sarilar V."/>
            <person name="Neuveglise C."/>
            <person name="Devillers H."/>
            <person name="Friedrich A."/>
            <person name="Schacherer J."/>
        </authorList>
    </citation>
    <scope>NUCLEOTIDE SEQUENCE</scope>
    <source>
        <strain evidence="10">YJS4271</strain>
    </source>
</reference>
<dbReference type="GO" id="GO:0005634">
    <property type="term" value="C:nucleus"/>
    <property type="evidence" value="ECO:0007669"/>
    <property type="project" value="UniProtKB-SubCell"/>
</dbReference>
<comment type="similarity">
    <text evidence="2 7">Belongs to the enhancer of polycomb family.</text>
</comment>
<feature type="compositionally biased region" description="Low complexity" evidence="8">
    <location>
        <begin position="661"/>
        <end position="675"/>
    </location>
</feature>
<dbReference type="PANTHER" id="PTHR14898">
    <property type="entry name" value="ENHANCER OF POLYCOMB"/>
    <property type="match status" value="1"/>
</dbReference>
<organism evidence="10">
    <name type="scientific">Cyberlindnera fabianii</name>
    <name type="common">Yeast</name>
    <name type="synonym">Hansenula fabianii</name>
    <dbReference type="NCBI Taxonomy" id="36022"/>
    <lineage>
        <taxon>Eukaryota</taxon>
        <taxon>Fungi</taxon>
        <taxon>Dikarya</taxon>
        <taxon>Ascomycota</taxon>
        <taxon>Saccharomycotina</taxon>
        <taxon>Saccharomycetes</taxon>
        <taxon>Phaffomycetales</taxon>
        <taxon>Phaffomycetaceae</taxon>
        <taxon>Cyberlindnera</taxon>
    </lineage>
</organism>
<evidence type="ECO:0000256" key="1">
    <source>
        <dbReference type="ARBA" id="ARBA00004123"/>
    </source>
</evidence>
<dbReference type="InterPro" id="IPR019542">
    <property type="entry name" value="Enhancer_polycomb-like_N"/>
</dbReference>
<dbReference type="InterPro" id="IPR024943">
    <property type="entry name" value="Enhancer_polycomb"/>
</dbReference>
<dbReference type="GO" id="GO:0006357">
    <property type="term" value="P:regulation of transcription by RNA polymerase II"/>
    <property type="evidence" value="ECO:0007669"/>
    <property type="project" value="InterPro"/>
</dbReference>
<dbReference type="GO" id="GO:0035267">
    <property type="term" value="C:NuA4 histone acetyltransferase complex"/>
    <property type="evidence" value="ECO:0007669"/>
    <property type="project" value="InterPro"/>
</dbReference>
<evidence type="ECO:0000256" key="7">
    <source>
        <dbReference type="RuleBase" id="RU361124"/>
    </source>
</evidence>
<dbReference type="Pfam" id="PF10513">
    <property type="entry name" value="EPL1"/>
    <property type="match status" value="1"/>
</dbReference>
<dbReference type="AlphaFoldDB" id="A0A061BE60"/>
<evidence type="ECO:0000256" key="8">
    <source>
        <dbReference type="SAM" id="MobiDB-lite"/>
    </source>
</evidence>
<keyword evidence="4 7" id="KW-0804">Transcription</keyword>
<feature type="region of interest" description="Disordered" evidence="8">
    <location>
        <begin position="386"/>
        <end position="409"/>
    </location>
</feature>
<evidence type="ECO:0000259" key="9">
    <source>
        <dbReference type="Pfam" id="PF10513"/>
    </source>
</evidence>
<evidence type="ECO:0000256" key="5">
    <source>
        <dbReference type="ARBA" id="ARBA00023242"/>
    </source>
</evidence>
<gene>
    <name evidence="10" type="ORF">CYFA0S_17e00694g</name>
</gene>
<comment type="subcellular location">
    <subcellularLocation>
        <location evidence="1 7">Nucleus</location>
    </subcellularLocation>
</comment>
<evidence type="ECO:0000256" key="6">
    <source>
        <dbReference type="ARBA" id="ARBA00025513"/>
    </source>
</evidence>